<feature type="chain" id="PRO_5032677378" evidence="1">
    <location>
        <begin position="22"/>
        <end position="141"/>
    </location>
</feature>
<sequence length="141" mass="15614">MPRLFCTFILLLSLAPVTVAAASGGGTACVVAKRQGNSLAIEWVVGEASVSSAIARASQALRRRGYDYIFPQANSNLAHGWMVVIETEYRTYTGRSRTSYGCGFSASSEEQAEQLAVQDLRSYSWGWKPKYGYQVKEKRRF</sequence>
<dbReference type="EMBL" id="DRKP01000052">
    <property type="protein sequence ID" value="HEB95673.1"/>
    <property type="molecule type" value="Genomic_DNA"/>
</dbReference>
<dbReference type="Proteomes" id="UP000886251">
    <property type="component" value="Unassembled WGS sequence"/>
</dbReference>
<accession>A0A831W4M6</accession>
<protein>
    <submittedName>
        <fullName evidence="2">Uncharacterized protein</fullName>
    </submittedName>
</protein>
<evidence type="ECO:0000313" key="2">
    <source>
        <dbReference type="EMBL" id="HEB95673.1"/>
    </source>
</evidence>
<organism evidence="2">
    <name type="scientific">Sedimenticola thiotaurini</name>
    <dbReference type="NCBI Taxonomy" id="1543721"/>
    <lineage>
        <taxon>Bacteria</taxon>
        <taxon>Pseudomonadati</taxon>
        <taxon>Pseudomonadota</taxon>
        <taxon>Gammaproteobacteria</taxon>
        <taxon>Chromatiales</taxon>
        <taxon>Sedimenticolaceae</taxon>
        <taxon>Sedimenticola</taxon>
    </lineage>
</organism>
<comment type="caution">
    <text evidence="2">The sequence shown here is derived from an EMBL/GenBank/DDBJ whole genome shotgun (WGS) entry which is preliminary data.</text>
</comment>
<reference evidence="2" key="1">
    <citation type="journal article" date="2020" name="mSystems">
        <title>Genome- and Community-Level Interaction Insights into Carbon Utilization and Element Cycling Functions of Hydrothermarchaeota in Hydrothermal Sediment.</title>
        <authorList>
            <person name="Zhou Z."/>
            <person name="Liu Y."/>
            <person name="Xu W."/>
            <person name="Pan J."/>
            <person name="Luo Z.H."/>
            <person name="Li M."/>
        </authorList>
    </citation>
    <scope>NUCLEOTIDE SEQUENCE [LARGE SCALE GENOMIC DNA]</scope>
    <source>
        <strain evidence="2">HyVt-443</strain>
    </source>
</reference>
<dbReference type="AlphaFoldDB" id="A0A831W4M6"/>
<name>A0A831W4M6_9GAMM</name>
<dbReference type="PROSITE" id="PS51257">
    <property type="entry name" value="PROKAR_LIPOPROTEIN"/>
    <property type="match status" value="1"/>
</dbReference>
<keyword evidence="1" id="KW-0732">Signal</keyword>
<evidence type="ECO:0000256" key="1">
    <source>
        <dbReference type="SAM" id="SignalP"/>
    </source>
</evidence>
<gene>
    <name evidence="2" type="ORF">ENI96_04490</name>
</gene>
<feature type="signal peptide" evidence="1">
    <location>
        <begin position="1"/>
        <end position="21"/>
    </location>
</feature>
<proteinExistence type="predicted"/>